<dbReference type="OrthoDB" id="8692at2157"/>
<dbReference type="GO" id="GO:0006529">
    <property type="term" value="P:asparagine biosynthetic process"/>
    <property type="evidence" value="ECO:0007669"/>
    <property type="project" value="InterPro"/>
</dbReference>
<feature type="region of interest" description="Disordered" evidence="3">
    <location>
        <begin position="84"/>
        <end position="118"/>
    </location>
</feature>
<evidence type="ECO:0000256" key="2">
    <source>
        <dbReference type="ARBA" id="ARBA00022840"/>
    </source>
</evidence>
<protein>
    <submittedName>
        <fullName evidence="5">Asparagine synthase</fullName>
    </submittedName>
</protein>
<dbReference type="SUPFAM" id="SSF52402">
    <property type="entry name" value="Adenine nucleotide alpha hydrolases-like"/>
    <property type="match status" value="1"/>
</dbReference>
<evidence type="ECO:0000256" key="1">
    <source>
        <dbReference type="ARBA" id="ARBA00022741"/>
    </source>
</evidence>
<dbReference type="EMBL" id="AOIQ01000006">
    <property type="protein sequence ID" value="ELZ13759.1"/>
    <property type="molecule type" value="Genomic_DNA"/>
</dbReference>
<dbReference type="GO" id="GO:0005829">
    <property type="term" value="C:cytosol"/>
    <property type="evidence" value="ECO:0007669"/>
    <property type="project" value="TreeGrafter"/>
</dbReference>
<dbReference type="InterPro" id="IPR014729">
    <property type="entry name" value="Rossmann-like_a/b/a_fold"/>
</dbReference>
<dbReference type="GO" id="GO:0005524">
    <property type="term" value="F:ATP binding"/>
    <property type="evidence" value="ECO:0007669"/>
    <property type="project" value="UniProtKB-KW"/>
</dbReference>
<dbReference type="STRING" id="1227490.C479_02901"/>
<reference evidence="5 6" key="1">
    <citation type="journal article" date="2014" name="PLoS Genet.">
        <title>Phylogenetically driven sequencing of extremely halophilic archaea reveals strategies for static and dynamic osmo-response.</title>
        <authorList>
            <person name="Becker E.A."/>
            <person name="Seitzer P.M."/>
            <person name="Tritt A."/>
            <person name="Larsen D."/>
            <person name="Krusor M."/>
            <person name="Yao A.I."/>
            <person name="Wu D."/>
            <person name="Madern D."/>
            <person name="Eisen J.A."/>
            <person name="Darling A.E."/>
            <person name="Facciotti M.T."/>
        </authorList>
    </citation>
    <scope>NUCLEOTIDE SEQUENCE [LARGE SCALE GENOMIC DNA]</scope>
    <source>
        <strain evidence="5 6">JCM 14624</strain>
    </source>
</reference>
<dbReference type="PANTHER" id="PTHR11772">
    <property type="entry name" value="ASPARAGINE SYNTHETASE"/>
    <property type="match status" value="1"/>
</dbReference>
<dbReference type="Proteomes" id="UP000011560">
    <property type="component" value="Unassembled WGS sequence"/>
</dbReference>
<dbReference type="PATRIC" id="fig|1227490.4.peg.588"/>
<comment type="caution">
    <text evidence="5">The sequence shown here is derived from an EMBL/GenBank/DDBJ whole genome shotgun (WGS) entry which is preliminary data.</text>
</comment>
<organism evidence="5 6">
    <name type="scientific">Halovivax asiaticus JCM 14624</name>
    <dbReference type="NCBI Taxonomy" id="1227490"/>
    <lineage>
        <taxon>Archaea</taxon>
        <taxon>Methanobacteriati</taxon>
        <taxon>Methanobacteriota</taxon>
        <taxon>Stenosarchaea group</taxon>
        <taxon>Halobacteria</taxon>
        <taxon>Halobacteriales</taxon>
        <taxon>Natrialbaceae</taxon>
        <taxon>Halovivax</taxon>
    </lineage>
</organism>
<keyword evidence="1" id="KW-0547">Nucleotide-binding</keyword>
<evidence type="ECO:0000313" key="6">
    <source>
        <dbReference type="Proteomes" id="UP000011560"/>
    </source>
</evidence>
<dbReference type="RefSeq" id="WP_007697552.1">
    <property type="nucleotide sequence ID" value="NZ_AOIQ01000006.1"/>
</dbReference>
<feature type="domain" description="Asparagine synthetase" evidence="4">
    <location>
        <begin position="273"/>
        <end position="370"/>
    </location>
</feature>
<dbReference type="InterPro" id="IPR050795">
    <property type="entry name" value="Asn_Synthetase"/>
</dbReference>
<feature type="domain" description="Asparagine synthetase" evidence="4">
    <location>
        <begin position="127"/>
        <end position="263"/>
    </location>
</feature>
<dbReference type="InterPro" id="IPR001962">
    <property type="entry name" value="Asn_synthase"/>
</dbReference>
<dbReference type="Pfam" id="PF00733">
    <property type="entry name" value="Asn_synthase"/>
    <property type="match status" value="2"/>
</dbReference>
<name>M0BVR0_9EURY</name>
<keyword evidence="6" id="KW-1185">Reference proteome</keyword>
<accession>M0BVR0</accession>
<evidence type="ECO:0000256" key="3">
    <source>
        <dbReference type="SAM" id="MobiDB-lite"/>
    </source>
</evidence>
<dbReference type="Gene3D" id="3.40.50.620">
    <property type="entry name" value="HUPs"/>
    <property type="match status" value="1"/>
</dbReference>
<evidence type="ECO:0000313" key="5">
    <source>
        <dbReference type="EMBL" id="ELZ13759.1"/>
    </source>
</evidence>
<dbReference type="AlphaFoldDB" id="M0BVR0"/>
<gene>
    <name evidence="5" type="ORF">C479_02901</name>
</gene>
<dbReference type="GO" id="GO:0004066">
    <property type="term" value="F:asparagine synthase (glutamine-hydrolyzing) activity"/>
    <property type="evidence" value="ECO:0007669"/>
    <property type="project" value="InterPro"/>
</dbReference>
<dbReference type="PANTHER" id="PTHR11772:SF2">
    <property type="entry name" value="ASPARAGINE SYNTHETASE [GLUTAMINE-HYDROLYZING]"/>
    <property type="match status" value="1"/>
</dbReference>
<sequence length="390" mass="41422">MTGPTDLTFGSDHGTSQVVRRAIETGEALPGTGGFAGVVDGRLVRDVLGRVPLFVESSAVEPDDTSDAGDRAWHLSKHPVEQADWSHRPASLSEPVSVPAGTVDGRPTWSLPDPDPATDADRVLMELDCAIRQRTREHSGENVGVAFSGGVDSALLAAHVDAPLYVVGFPDSHDIEAAEAAAEALGRTDDLHVTELTLDDVERAVPTVAAAIGRTNAMDVSIATAVYLVASAAAAEGVESLVLGQGADELFGGYEKVHRLDHRVEANTVAGAVRELLASLPDQLARDVLAVGAAGVEPVVPYLTDEVVGPALSMPTELYGTESARKQALRRLAREQLPESIATREKKAFQYGSLVSRELDRLARQAGFKRRMDDHVGQYIDSRLDGTSED</sequence>
<keyword evidence="2" id="KW-0067">ATP-binding</keyword>
<evidence type="ECO:0000259" key="4">
    <source>
        <dbReference type="Pfam" id="PF00733"/>
    </source>
</evidence>
<proteinExistence type="predicted"/>
<dbReference type="CDD" id="cd01991">
    <property type="entry name" value="Asn_synthase_B_C"/>
    <property type="match status" value="1"/>
</dbReference>